<evidence type="ECO:0000313" key="2">
    <source>
        <dbReference type="Proteomes" id="UP000823749"/>
    </source>
</evidence>
<dbReference type="EMBL" id="JACTNZ010000004">
    <property type="protein sequence ID" value="KAG5552929.1"/>
    <property type="molecule type" value="Genomic_DNA"/>
</dbReference>
<keyword evidence="2" id="KW-1185">Reference proteome</keyword>
<dbReference type="AlphaFoldDB" id="A0AAV6KKY4"/>
<sequence>MFLPATRAKANFATIGGVVSLPWGSHGHPTPGAMARCYRDPSGNSWPFGLGCSLKHDPSVMLRKKTEMPLKQNAIVSRPARQSTALSGKARLYQAILGRLASDSPGITSRR</sequence>
<proteinExistence type="predicted"/>
<dbReference type="Proteomes" id="UP000823749">
    <property type="component" value="Chromosome 4"/>
</dbReference>
<name>A0AAV6KKY4_9ERIC</name>
<protein>
    <submittedName>
        <fullName evidence="1">Uncharacterized protein</fullName>
    </submittedName>
</protein>
<reference evidence="1" key="1">
    <citation type="submission" date="2020-08" db="EMBL/GenBank/DDBJ databases">
        <title>Plant Genome Project.</title>
        <authorList>
            <person name="Zhang R.-G."/>
        </authorList>
    </citation>
    <scope>NUCLEOTIDE SEQUENCE</scope>
    <source>
        <strain evidence="1">WSP0</strain>
        <tissue evidence="1">Leaf</tissue>
    </source>
</reference>
<comment type="caution">
    <text evidence="1">The sequence shown here is derived from an EMBL/GenBank/DDBJ whole genome shotgun (WGS) entry which is preliminary data.</text>
</comment>
<organism evidence="1 2">
    <name type="scientific">Rhododendron griersonianum</name>
    <dbReference type="NCBI Taxonomy" id="479676"/>
    <lineage>
        <taxon>Eukaryota</taxon>
        <taxon>Viridiplantae</taxon>
        <taxon>Streptophyta</taxon>
        <taxon>Embryophyta</taxon>
        <taxon>Tracheophyta</taxon>
        <taxon>Spermatophyta</taxon>
        <taxon>Magnoliopsida</taxon>
        <taxon>eudicotyledons</taxon>
        <taxon>Gunneridae</taxon>
        <taxon>Pentapetalae</taxon>
        <taxon>asterids</taxon>
        <taxon>Ericales</taxon>
        <taxon>Ericaceae</taxon>
        <taxon>Ericoideae</taxon>
        <taxon>Rhodoreae</taxon>
        <taxon>Rhododendron</taxon>
    </lineage>
</organism>
<accession>A0AAV6KKY4</accession>
<evidence type="ECO:0000313" key="1">
    <source>
        <dbReference type="EMBL" id="KAG5552929.1"/>
    </source>
</evidence>
<gene>
    <name evidence="1" type="ORF">RHGRI_010907</name>
</gene>